<dbReference type="Pfam" id="PF01171">
    <property type="entry name" value="ATP_bind_3"/>
    <property type="match status" value="1"/>
</dbReference>
<keyword evidence="4" id="KW-0067">ATP-binding</keyword>
<evidence type="ECO:0000256" key="4">
    <source>
        <dbReference type="ARBA" id="ARBA00022840"/>
    </source>
</evidence>
<dbReference type="SUPFAM" id="SSF52402">
    <property type="entry name" value="Adenine nucleotide alpha hydrolases-like"/>
    <property type="match status" value="1"/>
</dbReference>
<accession>A0A3B0N8F4</accession>
<evidence type="ECO:0000256" key="1">
    <source>
        <dbReference type="ARBA" id="ARBA00022598"/>
    </source>
</evidence>
<keyword evidence="1" id="KW-0436">Ligase</keyword>
<organism evidence="7">
    <name type="scientific">Theileria annulata</name>
    <dbReference type="NCBI Taxonomy" id="5874"/>
    <lineage>
        <taxon>Eukaryota</taxon>
        <taxon>Sar</taxon>
        <taxon>Alveolata</taxon>
        <taxon>Apicomplexa</taxon>
        <taxon>Aconoidasida</taxon>
        <taxon>Piroplasmida</taxon>
        <taxon>Theileriidae</taxon>
        <taxon>Theileria</taxon>
    </lineage>
</organism>
<gene>
    <name evidence="8" type="ORF">TAT_000239600</name>
    <name evidence="7" type="ORF">TAV_000239700</name>
</gene>
<dbReference type="EMBL" id="UIVT01000003">
    <property type="protein sequence ID" value="SVP93405.1"/>
    <property type="molecule type" value="Genomic_DNA"/>
</dbReference>
<evidence type="ECO:0000259" key="6">
    <source>
        <dbReference type="Pfam" id="PF01171"/>
    </source>
</evidence>
<dbReference type="AlphaFoldDB" id="A0A3B0N8F4"/>
<keyword evidence="5" id="KW-0472">Membrane</keyword>
<reference evidence="7" key="1">
    <citation type="submission" date="2018-07" db="EMBL/GenBank/DDBJ databases">
        <authorList>
            <person name="Quirk P.G."/>
            <person name="Krulwich T.A."/>
        </authorList>
    </citation>
    <scope>NUCLEOTIDE SEQUENCE</scope>
    <source>
        <strain evidence="7">Anand</strain>
    </source>
</reference>
<keyword evidence="3" id="KW-0547">Nucleotide-binding</keyword>
<evidence type="ECO:0000256" key="2">
    <source>
        <dbReference type="ARBA" id="ARBA00022694"/>
    </source>
</evidence>
<sequence>MNQTWRNSYISVIYIFCISILTFCVKLDAHYTGKFNFILSKNNNLKSFRNKIDDYYQINNKFGGFNSYLLDSNASSSLNTLDTLTVSLTNNQDSTQDLNHYDRKSLFGINKKGIHHLRTPIKLVLESIVPDILTVFEARENLGYGPLPSLLSCSGGVDSMSLLHSFGIIKTSYEEIIGEILTILKSRLNNNPFKIKSETTKLDHQKRKVEVINFLKKFYDNFKVVYFNHKQREDVDKDIEVIRVACEKYKFDLIIEELPQELESKSEVSKYGPQLMFRKWRRETCIKIIDGLSSADSTSKIGEDLRDFEYVMKFLDENLVDLQTVKTPEDLIGLKGLVFMGHHLNDNFETLLLKISRDTSIVNLGLMKLYDSLDHRNYLLVRPFVSTTKSKLYSFMNDINEKYHADSTNDELHYERNILRKNVIPSIVAGINGTYDTSSESANHSLNEFYQNINNLSKSFDAFKESIEKEVEMYFYYINSKYKSQSTPYSSSRLSNTHLTDAEKESYKHFYTILFKRTYGEKLNSFELRFRTNLAYFNRIGLKFPRLFSLKDLNIIPNQIVKEQVIKRYVEYFNGSSISNQNLRYILDRFTKSPFTNFPKLYCIGNHYLFHQGYHVNFQLNYSNTFPAPKVKKGSKPSLGNDEDTNLVYSDETLSVYNYLQLLNVCVTPEGNKQISSRNVYESVNGADPEEFHVDLLLKEKMNRVEETSSKDLNTNDKDNSKIHIDIRYLNDDDIVPSAGMWKNKAHVVLTNANIHKIIKDEIPAFVISGTNKVIGIYGVNLRAPYFCNDHQTIEYGSEKITLPVKYRINIH</sequence>
<evidence type="ECO:0000256" key="3">
    <source>
        <dbReference type="ARBA" id="ARBA00022741"/>
    </source>
</evidence>
<dbReference type="InterPro" id="IPR011063">
    <property type="entry name" value="TilS/TtcA_N"/>
</dbReference>
<name>A0A3B0N8F4_THEAN</name>
<evidence type="ECO:0000256" key="5">
    <source>
        <dbReference type="SAM" id="Phobius"/>
    </source>
</evidence>
<protein>
    <submittedName>
        <fullName evidence="7">PP-loop family, putative</fullName>
    </submittedName>
</protein>
<keyword evidence="5" id="KW-0812">Transmembrane</keyword>
<evidence type="ECO:0000313" key="8">
    <source>
        <dbReference type="EMBL" id="SVP93405.1"/>
    </source>
</evidence>
<dbReference type="PANTHER" id="PTHR43033:SF1">
    <property type="entry name" value="TRNA(ILE)-LYSIDINE SYNTHASE-RELATED"/>
    <property type="match status" value="1"/>
</dbReference>
<feature type="domain" description="tRNA(Ile)-lysidine/2-thiocytidine synthase N-terminal" evidence="6">
    <location>
        <begin position="338"/>
        <end position="422"/>
    </location>
</feature>
<keyword evidence="2" id="KW-0819">tRNA processing</keyword>
<dbReference type="InterPro" id="IPR012094">
    <property type="entry name" value="tRNA_Ile_lys_synt"/>
</dbReference>
<dbReference type="GO" id="GO:0008033">
    <property type="term" value="P:tRNA processing"/>
    <property type="evidence" value="ECO:0007669"/>
    <property type="project" value="UniProtKB-KW"/>
</dbReference>
<proteinExistence type="inferred from homology"/>
<dbReference type="Gene3D" id="3.40.50.620">
    <property type="entry name" value="HUPs"/>
    <property type="match status" value="1"/>
</dbReference>
<evidence type="ECO:0000313" key="7">
    <source>
        <dbReference type="EMBL" id="SVP92601.1"/>
    </source>
</evidence>
<feature type="transmembrane region" description="Helical" evidence="5">
    <location>
        <begin position="12"/>
        <end position="31"/>
    </location>
</feature>
<keyword evidence="5" id="KW-1133">Transmembrane helix</keyword>
<dbReference type="GO" id="GO:0005524">
    <property type="term" value="F:ATP binding"/>
    <property type="evidence" value="ECO:0007669"/>
    <property type="project" value="UniProtKB-KW"/>
</dbReference>
<dbReference type="PANTHER" id="PTHR43033">
    <property type="entry name" value="TRNA(ILE)-LYSIDINE SYNTHASE-RELATED"/>
    <property type="match status" value="1"/>
</dbReference>
<dbReference type="EMBL" id="UIVS01000003">
    <property type="protein sequence ID" value="SVP92601.1"/>
    <property type="molecule type" value="Genomic_DNA"/>
</dbReference>
<dbReference type="GO" id="GO:0016879">
    <property type="term" value="F:ligase activity, forming carbon-nitrogen bonds"/>
    <property type="evidence" value="ECO:0007669"/>
    <property type="project" value="InterPro"/>
</dbReference>
<dbReference type="VEuPathDB" id="PiroplasmaDB:TA03600"/>
<dbReference type="InterPro" id="IPR014729">
    <property type="entry name" value="Rossmann-like_a/b/a_fold"/>
</dbReference>
<dbReference type="HAMAP" id="MF_01161">
    <property type="entry name" value="tRNA_Ile_lys_synt"/>
    <property type="match status" value="1"/>
</dbReference>